<feature type="region of interest" description="Disordered" evidence="1">
    <location>
        <begin position="279"/>
        <end position="312"/>
    </location>
</feature>
<evidence type="ECO:0000313" key="2">
    <source>
        <dbReference type="EMBL" id="WZN64778.1"/>
    </source>
</evidence>
<feature type="compositionally biased region" description="Low complexity" evidence="1">
    <location>
        <begin position="27"/>
        <end position="36"/>
    </location>
</feature>
<accession>A0AAX4PF10</accession>
<keyword evidence="3" id="KW-1185">Reference proteome</keyword>
<feature type="region of interest" description="Disordered" evidence="1">
    <location>
        <begin position="27"/>
        <end position="89"/>
    </location>
</feature>
<name>A0AAX4PF10_9CHLO</name>
<protein>
    <submittedName>
        <fullName evidence="2">Uncharacterized protein</fullName>
    </submittedName>
</protein>
<evidence type="ECO:0000313" key="3">
    <source>
        <dbReference type="Proteomes" id="UP001472866"/>
    </source>
</evidence>
<reference evidence="2 3" key="1">
    <citation type="submission" date="2024-03" db="EMBL/GenBank/DDBJ databases">
        <title>Complete genome sequence of the green alga Chloropicon roscoffensis RCC1871.</title>
        <authorList>
            <person name="Lemieux C."/>
            <person name="Pombert J.-F."/>
            <person name="Otis C."/>
            <person name="Turmel M."/>
        </authorList>
    </citation>
    <scope>NUCLEOTIDE SEQUENCE [LARGE SCALE GENOMIC DNA]</scope>
    <source>
        <strain evidence="2 3">RCC1871</strain>
    </source>
</reference>
<organism evidence="2 3">
    <name type="scientific">Chloropicon roscoffensis</name>
    <dbReference type="NCBI Taxonomy" id="1461544"/>
    <lineage>
        <taxon>Eukaryota</taxon>
        <taxon>Viridiplantae</taxon>
        <taxon>Chlorophyta</taxon>
        <taxon>Chloropicophyceae</taxon>
        <taxon>Chloropicales</taxon>
        <taxon>Chloropicaceae</taxon>
        <taxon>Chloropicon</taxon>
    </lineage>
</organism>
<dbReference type="Proteomes" id="UP001472866">
    <property type="component" value="Chromosome 10"/>
</dbReference>
<dbReference type="AlphaFoldDB" id="A0AAX4PF10"/>
<sequence>MRTTGRLSARGGAQAIQATPVLGARRAASTRARCSGGSFGQHEGGEESFRLQEDSSTPAPRRGKSRFSEARRARFRRPGPGTAESQSEIRSELNRFQSAFDRFEKEGDKEARWHVVSIAGAKREESYSKRLLEAYEKEIKRNAGQYTLPDGTVQSIELMTPVIRYQYRDVETNRVVKRTVRWPASDVLWCHCVMTARMRAFIQRQTFVRNIFSGEPLVSLSDFAFQDQYDEARRDEEGTLLTFTELLRHARLVECHEIDDPEEVGLDVHAQLTQLFQKQYGGGDGGNEGLAEEEQEEDEQQQWLEDEPLMPM</sequence>
<evidence type="ECO:0000256" key="1">
    <source>
        <dbReference type="SAM" id="MobiDB-lite"/>
    </source>
</evidence>
<gene>
    <name evidence="2" type="ORF">HKI87_10g63350</name>
</gene>
<proteinExistence type="predicted"/>
<feature type="compositionally biased region" description="Acidic residues" evidence="1">
    <location>
        <begin position="290"/>
        <end position="312"/>
    </location>
</feature>
<feature type="compositionally biased region" description="Basic and acidic residues" evidence="1">
    <location>
        <begin position="43"/>
        <end position="53"/>
    </location>
</feature>
<dbReference type="EMBL" id="CP151510">
    <property type="protein sequence ID" value="WZN64778.1"/>
    <property type="molecule type" value="Genomic_DNA"/>
</dbReference>